<accession>A0A437KHR2</accession>
<dbReference type="CDD" id="cd00093">
    <property type="entry name" value="HTH_XRE"/>
    <property type="match status" value="1"/>
</dbReference>
<dbReference type="RefSeq" id="WP_127736496.1">
    <property type="nucleotide sequence ID" value="NZ_CAJCKN010000044.1"/>
</dbReference>
<sequence>MTRIKLRYIRKEYGYTYQQMASKLGITKSYYWQIENGKRGLSYDNALKIASIFQRNPDDIFLPENNHMSRLANTE</sequence>
<protein>
    <submittedName>
        <fullName evidence="3">XRE family transcriptional regulator</fullName>
    </submittedName>
</protein>
<dbReference type="AlphaFoldDB" id="A0A437KHR2"/>
<proteinExistence type="predicted"/>
<dbReference type="Gene3D" id="1.10.260.40">
    <property type="entry name" value="lambda repressor-like DNA-binding domains"/>
    <property type="match status" value="1"/>
</dbReference>
<dbReference type="PANTHER" id="PTHR46558:SF4">
    <property type="entry name" value="DNA-BIDING PHAGE PROTEIN"/>
    <property type="match status" value="1"/>
</dbReference>
<gene>
    <name evidence="3" type="ORF">EM808_04600</name>
</gene>
<dbReference type="Pfam" id="PF01381">
    <property type="entry name" value="HTH_3"/>
    <property type="match status" value="1"/>
</dbReference>
<dbReference type="InterPro" id="IPR010982">
    <property type="entry name" value="Lambda_DNA-bd_dom_sf"/>
</dbReference>
<dbReference type="InterPro" id="IPR001387">
    <property type="entry name" value="Cro/C1-type_HTH"/>
</dbReference>
<keyword evidence="4" id="KW-1185">Reference proteome</keyword>
<evidence type="ECO:0000313" key="3">
    <source>
        <dbReference type="EMBL" id="RVT67758.1"/>
    </source>
</evidence>
<dbReference type="PANTHER" id="PTHR46558">
    <property type="entry name" value="TRACRIPTIONAL REGULATORY PROTEIN-RELATED-RELATED"/>
    <property type="match status" value="1"/>
</dbReference>
<comment type="caution">
    <text evidence="3">The sequence shown here is derived from an EMBL/GenBank/DDBJ whole genome shotgun (WGS) entry which is preliminary data.</text>
</comment>
<evidence type="ECO:0000313" key="4">
    <source>
        <dbReference type="Proteomes" id="UP000288024"/>
    </source>
</evidence>
<dbReference type="Proteomes" id="UP000288024">
    <property type="component" value="Unassembled WGS sequence"/>
</dbReference>
<dbReference type="SMART" id="SM00530">
    <property type="entry name" value="HTH_XRE"/>
    <property type="match status" value="1"/>
</dbReference>
<evidence type="ECO:0000256" key="1">
    <source>
        <dbReference type="ARBA" id="ARBA00023125"/>
    </source>
</evidence>
<feature type="domain" description="HTH cro/C1-type" evidence="2">
    <location>
        <begin position="6"/>
        <end position="60"/>
    </location>
</feature>
<dbReference type="PROSITE" id="PS50943">
    <property type="entry name" value="HTH_CROC1"/>
    <property type="match status" value="1"/>
</dbReference>
<dbReference type="GeneID" id="87619714"/>
<dbReference type="EMBL" id="RZTZ01000001">
    <property type="protein sequence ID" value="RVT67758.1"/>
    <property type="molecule type" value="Genomic_DNA"/>
</dbReference>
<dbReference type="SUPFAM" id="SSF47413">
    <property type="entry name" value="lambda repressor-like DNA-binding domains"/>
    <property type="match status" value="1"/>
</dbReference>
<evidence type="ECO:0000259" key="2">
    <source>
        <dbReference type="PROSITE" id="PS50943"/>
    </source>
</evidence>
<name>A0A437KHR2_9BACI</name>
<organism evidence="3 4">
    <name type="scientific">Niallia taxi</name>
    <dbReference type="NCBI Taxonomy" id="2499688"/>
    <lineage>
        <taxon>Bacteria</taxon>
        <taxon>Bacillati</taxon>
        <taxon>Bacillota</taxon>
        <taxon>Bacilli</taxon>
        <taxon>Bacillales</taxon>
        <taxon>Bacillaceae</taxon>
        <taxon>Niallia</taxon>
    </lineage>
</organism>
<dbReference type="GO" id="GO:0003677">
    <property type="term" value="F:DNA binding"/>
    <property type="evidence" value="ECO:0007669"/>
    <property type="project" value="UniProtKB-KW"/>
</dbReference>
<keyword evidence="1" id="KW-0238">DNA-binding</keyword>
<reference evidence="3 4" key="1">
    <citation type="submission" date="2019-01" db="EMBL/GenBank/DDBJ databases">
        <title>Bacillus sp. M5HDSG1-1, whole genome shotgun sequence.</title>
        <authorList>
            <person name="Tuo L."/>
        </authorList>
    </citation>
    <scope>NUCLEOTIDE SEQUENCE [LARGE SCALE GENOMIC DNA]</scope>
    <source>
        <strain evidence="3 4">M5HDSG1-1</strain>
    </source>
</reference>